<dbReference type="Proteomes" id="UP000290407">
    <property type="component" value="Unassembled WGS sequence"/>
</dbReference>
<evidence type="ECO:0000256" key="1">
    <source>
        <dbReference type="SAM" id="Phobius"/>
    </source>
</evidence>
<sequence>MNATVGKYIMLAGAALLLVGLVIYVLGDRLSWLGRLPGDIRIMGKNGGGFYFPIVTCLVVSVLLNLIIALIRRFFG</sequence>
<organism evidence="2 3">
    <name type="scientific">Spirosoma sordidisoli</name>
    <dbReference type="NCBI Taxonomy" id="2502893"/>
    <lineage>
        <taxon>Bacteria</taxon>
        <taxon>Pseudomonadati</taxon>
        <taxon>Bacteroidota</taxon>
        <taxon>Cytophagia</taxon>
        <taxon>Cytophagales</taxon>
        <taxon>Cytophagaceae</taxon>
        <taxon>Spirosoma</taxon>
    </lineage>
</organism>
<dbReference type="EMBL" id="SBLB01000001">
    <property type="protein sequence ID" value="RYC71265.1"/>
    <property type="molecule type" value="Genomic_DNA"/>
</dbReference>
<dbReference type="PANTHER" id="PTHR36443:SF1">
    <property type="entry name" value="BSR5223 PROTEIN"/>
    <property type="match status" value="1"/>
</dbReference>
<dbReference type="AlphaFoldDB" id="A0A4Q2UTW2"/>
<keyword evidence="1" id="KW-0812">Transmembrane</keyword>
<reference evidence="2 3" key="1">
    <citation type="submission" date="2019-01" db="EMBL/GenBank/DDBJ databases">
        <title>Spirosoma flava sp. nov., a propanil-degrading bacterium isolated from herbicide-contaminated soil.</title>
        <authorList>
            <person name="Zhang L."/>
            <person name="Jiang J.-D."/>
        </authorList>
    </citation>
    <scope>NUCLEOTIDE SEQUENCE [LARGE SCALE GENOMIC DNA]</scope>
    <source>
        <strain evidence="2 3">TY50</strain>
    </source>
</reference>
<keyword evidence="1" id="KW-0472">Membrane</keyword>
<dbReference type="InterPro" id="IPR021320">
    <property type="entry name" value="DUF2905"/>
</dbReference>
<dbReference type="Pfam" id="PF11146">
    <property type="entry name" value="DUF2905"/>
    <property type="match status" value="1"/>
</dbReference>
<evidence type="ECO:0000313" key="3">
    <source>
        <dbReference type="Proteomes" id="UP000290407"/>
    </source>
</evidence>
<comment type="caution">
    <text evidence="2">The sequence shown here is derived from an EMBL/GenBank/DDBJ whole genome shotgun (WGS) entry which is preliminary data.</text>
</comment>
<keyword evidence="1" id="KW-1133">Transmembrane helix</keyword>
<dbReference type="PANTHER" id="PTHR36443">
    <property type="entry name" value="BSR5223 PROTEIN"/>
    <property type="match status" value="1"/>
</dbReference>
<evidence type="ECO:0000313" key="2">
    <source>
        <dbReference type="EMBL" id="RYC71265.1"/>
    </source>
</evidence>
<keyword evidence="3" id="KW-1185">Reference proteome</keyword>
<dbReference type="RefSeq" id="WP_077920344.1">
    <property type="nucleotide sequence ID" value="NZ_SBLB01000001.1"/>
</dbReference>
<proteinExistence type="predicted"/>
<feature type="transmembrane region" description="Helical" evidence="1">
    <location>
        <begin position="51"/>
        <end position="71"/>
    </location>
</feature>
<gene>
    <name evidence="2" type="ORF">EQG79_03725</name>
</gene>
<accession>A0A4Q2UTW2</accession>
<name>A0A4Q2UTW2_9BACT</name>
<protein>
    <submittedName>
        <fullName evidence="2">DUF2905 domain-containing protein</fullName>
    </submittedName>
</protein>